<feature type="compositionally biased region" description="Polar residues" evidence="1">
    <location>
        <begin position="1"/>
        <end position="12"/>
    </location>
</feature>
<sequence length="472" mass="53080">MNSPMNNSTTAETLAPPGPQSEQARHAETDRLRRLAPRPLTLADTGLSRHFLTELLIKHLYDAGMLTSKQLMQRTALAGPVLEELIEFLRKEVMIDVHGQGFDKRELSYSLTQRGRETAIDALARSGYLGPAPVPIERYRELVQIQTVHGCKVTAASLNGLFEHIVLRKSLREQLGPAMNSGRAIFIYGPAGTGKTYITQKLTGLFEDSCLIPYAISVNEQVVSLFDPLLHQPIEESIHTPSLLFDQGYDARFVNCRRPRVVTGGELGMDMLEIHFNPVTKEYQAPLQLKANNGIFIIDDMGRQRATPMEIFNRWIVPMEEKKDYLTLGAGRHFQTPFDQILVFSSNINPLELADEAFLRRIGYKIYFGYLQPDEYGEIWRQVCAEKGIGFDPLLLDFAITELHAQRDVALRPCHPRDLLGMAQDRVLYLGGDAASLDAQALTWAWNNYFVSLDAEVEMSPSPAARGRNDHV</sequence>
<evidence type="ECO:0000259" key="2">
    <source>
        <dbReference type="SMART" id="SM00382"/>
    </source>
</evidence>
<dbReference type="Proteomes" id="UP000629025">
    <property type="component" value="Unassembled WGS sequence"/>
</dbReference>
<dbReference type="Gene3D" id="3.40.50.300">
    <property type="entry name" value="P-loop containing nucleotide triphosphate hydrolases"/>
    <property type="match status" value="1"/>
</dbReference>
<dbReference type="SMART" id="SM00382">
    <property type="entry name" value="AAA"/>
    <property type="match status" value="1"/>
</dbReference>
<feature type="region of interest" description="Disordered" evidence="1">
    <location>
        <begin position="1"/>
        <end position="28"/>
    </location>
</feature>
<evidence type="ECO:0000313" key="4">
    <source>
        <dbReference type="Proteomes" id="UP000629025"/>
    </source>
</evidence>
<keyword evidence="4" id="KW-1185">Reference proteome</keyword>
<organism evidence="3 4">
    <name type="scientific">Marinobacterium zhoushanense</name>
    <dbReference type="NCBI Taxonomy" id="1679163"/>
    <lineage>
        <taxon>Bacteria</taxon>
        <taxon>Pseudomonadati</taxon>
        <taxon>Pseudomonadota</taxon>
        <taxon>Gammaproteobacteria</taxon>
        <taxon>Oceanospirillales</taxon>
        <taxon>Oceanospirillaceae</taxon>
        <taxon>Marinobacterium</taxon>
    </lineage>
</organism>
<name>A0ABQ1K8B0_9GAMM</name>
<reference evidence="4" key="1">
    <citation type="journal article" date="2019" name="Int. J. Syst. Evol. Microbiol.">
        <title>The Global Catalogue of Microorganisms (GCM) 10K type strain sequencing project: providing services to taxonomists for standard genome sequencing and annotation.</title>
        <authorList>
            <consortium name="The Broad Institute Genomics Platform"/>
            <consortium name="The Broad Institute Genome Sequencing Center for Infectious Disease"/>
            <person name="Wu L."/>
            <person name="Ma J."/>
        </authorList>
    </citation>
    <scope>NUCLEOTIDE SEQUENCE [LARGE SCALE GENOMIC DNA]</scope>
    <source>
        <strain evidence="4">CGMCC 1.15341</strain>
    </source>
</reference>
<dbReference type="InterPro" id="IPR027417">
    <property type="entry name" value="P-loop_NTPase"/>
</dbReference>
<proteinExistence type="predicted"/>
<evidence type="ECO:0000256" key="1">
    <source>
        <dbReference type="SAM" id="MobiDB-lite"/>
    </source>
</evidence>
<accession>A0ABQ1K8B0</accession>
<dbReference type="EMBL" id="BMIJ01000002">
    <property type="protein sequence ID" value="GGB88748.1"/>
    <property type="molecule type" value="Genomic_DNA"/>
</dbReference>
<dbReference type="InterPro" id="IPR003593">
    <property type="entry name" value="AAA+_ATPase"/>
</dbReference>
<evidence type="ECO:0000313" key="3">
    <source>
        <dbReference type="EMBL" id="GGB88748.1"/>
    </source>
</evidence>
<dbReference type="SUPFAM" id="SSF52540">
    <property type="entry name" value="P-loop containing nucleoside triphosphate hydrolases"/>
    <property type="match status" value="1"/>
</dbReference>
<gene>
    <name evidence="3" type="ORF">GCM10011352_13450</name>
</gene>
<feature type="domain" description="AAA+ ATPase" evidence="2">
    <location>
        <begin position="181"/>
        <end position="368"/>
    </location>
</feature>
<comment type="caution">
    <text evidence="3">The sequence shown here is derived from an EMBL/GenBank/DDBJ whole genome shotgun (WGS) entry which is preliminary data.</text>
</comment>
<protein>
    <submittedName>
        <fullName evidence="3">ATPase AAA</fullName>
    </submittedName>
</protein>